<gene>
    <name evidence="4" type="ORF">Kalk_08460</name>
</gene>
<sequence>MPFIRLLAILLIGLALSRAFPVWANVDPVATKKELQKIQSRIQDLQKEIKRTQSRRSDTERALQKAEQAISNTRRKLSEVNTSMARSEAKLKELRKAQHELNKAKEAQRSALKQDINAAYRTGRQEYVKLLLNQEQPDKMARLMKYYDYFHQARMERITAFNQTLNDIKSNEVSINEEVTQLVTLKADLNQEQQRLQDAKEQRKLALAKLDSSLQSDASKVTSLKTSQNELEEILHQVQTTLSDLPSNIGKQPFSKLKGKLSWPSQGRVVKRFGNRRESGSLRWNGVVISTQEGSQVKAVHYGRVVFSDWMRGFGMLTIVDHGDGYLSLYGHNETLLKSPGDWVDSGEAIAYSGRSGGQDQASLYFEIRKNGKPVNPSHWCRG</sequence>
<dbReference type="AlphaFoldDB" id="A0A2K9LJB4"/>
<feature type="coiled-coil region" evidence="1">
    <location>
        <begin position="35"/>
        <end position="114"/>
    </location>
</feature>
<dbReference type="GO" id="GO:0004222">
    <property type="term" value="F:metalloendopeptidase activity"/>
    <property type="evidence" value="ECO:0007669"/>
    <property type="project" value="TreeGrafter"/>
</dbReference>
<evidence type="ECO:0000256" key="1">
    <source>
        <dbReference type="SAM" id="Coils"/>
    </source>
</evidence>
<dbReference type="Gene3D" id="6.10.250.3150">
    <property type="match status" value="1"/>
</dbReference>
<dbReference type="EMBL" id="CP022684">
    <property type="protein sequence ID" value="AUM12449.1"/>
    <property type="molecule type" value="Genomic_DNA"/>
</dbReference>
<accession>A0A2K9LJB4</accession>
<dbReference type="InterPro" id="IPR050570">
    <property type="entry name" value="Cell_wall_metabolism_enzyme"/>
</dbReference>
<dbReference type="Proteomes" id="UP000235116">
    <property type="component" value="Chromosome"/>
</dbReference>
<evidence type="ECO:0000313" key="5">
    <source>
        <dbReference type="Proteomes" id="UP000235116"/>
    </source>
</evidence>
<organism evidence="4 5">
    <name type="scientific">Ketobacter alkanivorans</name>
    <dbReference type="NCBI Taxonomy" id="1917421"/>
    <lineage>
        <taxon>Bacteria</taxon>
        <taxon>Pseudomonadati</taxon>
        <taxon>Pseudomonadota</taxon>
        <taxon>Gammaproteobacteria</taxon>
        <taxon>Pseudomonadales</taxon>
        <taxon>Ketobacteraceae</taxon>
        <taxon>Ketobacter</taxon>
    </lineage>
</organism>
<evidence type="ECO:0000256" key="2">
    <source>
        <dbReference type="SAM" id="SignalP"/>
    </source>
</evidence>
<dbReference type="KEGG" id="kak:Kalk_08460"/>
<dbReference type="PANTHER" id="PTHR21666:SF270">
    <property type="entry name" value="MUREIN HYDROLASE ACTIVATOR ENVC"/>
    <property type="match status" value="1"/>
</dbReference>
<dbReference type="PANTHER" id="PTHR21666">
    <property type="entry name" value="PEPTIDASE-RELATED"/>
    <property type="match status" value="1"/>
</dbReference>
<reference evidence="5" key="1">
    <citation type="submission" date="2017-08" db="EMBL/GenBank/DDBJ databases">
        <title>Direct submision.</title>
        <authorList>
            <person name="Kim S.-J."/>
            <person name="Rhee S.-K."/>
        </authorList>
    </citation>
    <scope>NUCLEOTIDE SEQUENCE [LARGE SCALE GENOMIC DNA]</scope>
    <source>
        <strain evidence="5">GI5</strain>
    </source>
</reference>
<dbReference type="RefSeq" id="WP_101893816.1">
    <property type="nucleotide sequence ID" value="NZ_CP022684.1"/>
</dbReference>
<dbReference type="Pfam" id="PF01551">
    <property type="entry name" value="Peptidase_M23"/>
    <property type="match status" value="1"/>
</dbReference>
<dbReference type="InterPro" id="IPR016047">
    <property type="entry name" value="M23ase_b-sheet_dom"/>
</dbReference>
<evidence type="ECO:0000313" key="4">
    <source>
        <dbReference type="EMBL" id="AUM12449.1"/>
    </source>
</evidence>
<feature type="domain" description="M23ase beta-sheet core" evidence="3">
    <location>
        <begin position="284"/>
        <end position="377"/>
    </location>
</feature>
<keyword evidence="1" id="KW-0175">Coiled coil</keyword>
<proteinExistence type="predicted"/>
<dbReference type="FunFam" id="2.70.70.10:FF:000003">
    <property type="entry name" value="Murein hydrolase activator EnvC"/>
    <property type="match status" value="1"/>
</dbReference>
<dbReference type="OrthoDB" id="9784703at2"/>
<keyword evidence="2" id="KW-0732">Signal</keyword>
<keyword evidence="5" id="KW-1185">Reference proteome</keyword>
<dbReference type="Gene3D" id="2.70.70.10">
    <property type="entry name" value="Glucose Permease (Domain IIA)"/>
    <property type="match status" value="1"/>
</dbReference>
<evidence type="ECO:0000259" key="3">
    <source>
        <dbReference type="Pfam" id="PF01551"/>
    </source>
</evidence>
<dbReference type="InterPro" id="IPR011055">
    <property type="entry name" value="Dup_hybrid_motif"/>
</dbReference>
<name>A0A2K9LJB4_9GAMM</name>
<dbReference type="CDD" id="cd12797">
    <property type="entry name" value="M23_peptidase"/>
    <property type="match status" value="1"/>
</dbReference>
<feature type="coiled-coil region" evidence="1">
    <location>
        <begin position="175"/>
        <end position="209"/>
    </location>
</feature>
<dbReference type="SUPFAM" id="SSF51261">
    <property type="entry name" value="Duplicated hybrid motif"/>
    <property type="match status" value="1"/>
</dbReference>
<feature type="signal peptide" evidence="2">
    <location>
        <begin position="1"/>
        <end position="24"/>
    </location>
</feature>
<protein>
    <recommendedName>
        <fullName evidence="3">M23ase beta-sheet core domain-containing protein</fullName>
    </recommendedName>
</protein>
<feature type="chain" id="PRO_5014603733" description="M23ase beta-sheet core domain-containing protein" evidence="2">
    <location>
        <begin position="25"/>
        <end position="383"/>
    </location>
</feature>